<dbReference type="Pfam" id="PF07726">
    <property type="entry name" value="AAA_3"/>
    <property type="match status" value="1"/>
</dbReference>
<protein>
    <submittedName>
        <fullName evidence="2">MoxR family ATPase</fullName>
    </submittedName>
</protein>
<gene>
    <name evidence="2" type="ORF">WCY31_02335</name>
</gene>
<dbReference type="InterPro" id="IPR011703">
    <property type="entry name" value="ATPase_AAA-3"/>
</dbReference>
<reference evidence="2 3" key="1">
    <citation type="submission" date="2024-03" db="EMBL/GenBank/DDBJ databases">
        <title>Sulfurimonas sp. HSL3-1.</title>
        <authorList>
            <person name="Wang S."/>
        </authorList>
    </citation>
    <scope>NUCLEOTIDE SEQUENCE [LARGE SCALE GENOMIC DNA]</scope>
    <source>
        <strain evidence="2 3">HSL3-1</strain>
    </source>
</reference>
<keyword evidence="3" id="KW-1185">Reference proteome</keyword>
<evidence type="ECO:0000259" key="1">
    <source>
        <dbReference type="Pfam" id="PF07726"/>
    </source>
</evidence>
<dbReference type="PANTHER" id="PTHR42759">
    <property type="entry name" value="MOXR FAMILY PROTEIN"/>
    <property type="match status" value="1"/>
</dbReference>
<organism evidence="2 3">
    <name type="scientific">Sulfurimonas diazotrophicus</name>
    <dbReference type="NCBI Taxonomy" id="3131939"/>
    <lineage>
        <taxon>Bacteria</taxon>
        <taxon>Pseudomonadati</taxon>
        <taxon>Campylobacterota</taxon>
        <taxon>Epsilonproteobacteria</taxon>
        <taxon>Campylobacterales</taxon>
        <taxon>Sulfurimonadaceae</taxon>
        <taxon>Sulfurimonas</taxon>
    </lineage>
</organism>
<name>A0ABZ3HAI6_9BACT</name>
<dbReference type="SUPFAM" id="SSF52540">
    <property type="entry name" value="P-loop containing nucleoside triphosphate hydrolases"/>
    <property type="match status" value="1"/>
</dbReference>
<dbReference type="RefSeq" id="WP_345972974.1">
    <property type="nucleotide sequence ID" value="NZ_CP147920.1"/>
</dbReference>
<dbReference type="InterPro" id="IPR027417">
    <property type="entry name" value="P-loop_NTPase"/>
</dbReference>
<dbReference type="InterPro" id="IPR050764">
    <property type="entry name" value="CbbQ/NirQ/NorQ/GpvN"/>
</dbReference>
<evidence type="ECO:0000313" key="3">
    <source>
        <dbReference type="Proteomes" id="UP001447842"/>
    </source>
</evidence>
<dbReference type="CDD" id="cd00009">
    <property type="entry name" value="AAA"/>
    <property type="match status" value="1"/>
</dbReference>
<dbReference type="Proteomes" id="UP001447842">
    <property type="component" value="Chromosome"/>
</dbReference>
<dbReference type="EMBL" id="CP147920">
    <property type="protein sequence ID" value="XAU15545.1"/>
    <property type="molecule type" value="Genomic_DNA"/>
</dbReference>
<proteinExistence type="predicted"/>
<dbReference type="PANTHER" id="PTHR42759:SF1">
    <property type="entry name" value="MAGNESIUM-CHELATASE SUBUNIT CHLD"/>
    <property type="match status" value="1"/>
</dbReference>
<feature type="domain" description="ATPase AAA-3" evidence="1">
    <location>
        <begin position="22"/>
        <end position="148"/>
    </location>
</feature>
<accession>A0ABZ3HAI6</accession>
<evidence type="ECO:0000313" key="2">
    <source>
        <dbReference type="EMBL" id="XAU15545.1"/>
    </source>
</evidence>
<dbReference type="Gene3D" id="3.40.50.300">
    <property type="entry name" value="P-loop containing nucleotide triphosphate hydrolases"/>
    <property type="match status" value="1"/>
</dbReference>
<sequence>MRSQEITETLGALIDQKLPTFLWGAPGIGKSSVVKQIADAKGIGFIDLRLSLMDPTDLKGIPFYENQAHQAVWAPPSFLPREGSGILFLDELNTAAPSVQASAYQLILDRKVGEYELPEGWAIVAAGNRENDRGVVYRMPLPLANRFIHLEMDVNVDDWRRWAYGRGIDERIIGYITANNDALFGFDPASDTKSFPTPRSWEFVHGVLASGMRDQLALSAIAGAVGEERAVAFTAFAKVMHLLPDTDAVLRGESREVPEDLSALYALASALVSKVLKAPDDDTLARLLDYTHLLPPEFAVLIVQDLQKNGVMMDHLDAYGNWVGKFAFLLE</sequence>